<dbReference type="PANTHER" id="PTHR43861:SF1">
    <property type="entry name" value="TRANS-ACONITATE 2-METHYLTRANSFERASE"/>
    <property type="match status" value="1"/>
</dbReference>
<evidence type="ECO:0008006" key="3">
    <source>
        <dbReference type="Google" id="ProtNLM"/>
    </source>
</evidence>
<accession>A0A916X8A1</accession>
<name>A0A916X8A1_9HYPH</name>
<dbReference type="EMBL" id="BMGG01000001">
    <property type="protein sequence ID" value="GGC48178.1"/>
    <property type="molecule type" value="Genomic_DNA"/>
</dbReference>
<reference evidence="1" key="2">
    <citation type="submission" date="2020-09" db="EMBL/GenBank/DDBJ databases">
        <authorList>
            <person name="Sun Q."/>
            <person name="Zhou Y."/>
        </authorList>
    </citation>
    <scope>NUCLEOTIDE SEQUENCE</scope>
    <source>
        <strain evidence="1">CGMCC 1.12919</strain>
    </source>
</reference>
<dbReference type="Gene3D" id="3.40.50.150">
    <property type="entry name" value="Vaccinia Virus protein VP39"/>
    <property type="match status" value="1"/>
</dbReference>
<dbReference type="AlphaFoldDB" id="A0A916X8A1"/>
<dbReference type="PANTHER" id="PTHR43861">
    <property type="entry name" value="TRANS-ACONITATE 2-METHYLTRANSFERASE-RELATED"/>
    <property type="match status" value="1"/>
</dbReference>
<organism evidence="1 2">
    <name type="scientific">Chelatococcus reniformis</name>
    <dbReference type="NCBI Taxonomy" id="1494448"/>
    <lineage>
        <taxon>Bacteria</taxon>
        <taxon>Pseudomonadati</taxon>
        <taxon>Pseudomonadota</taxon>
        <taxon>Alphaproteobacteria</taxon>
        <taxon>Hyphomicrobiales</taxon>
        <taxon>Chelatococcaceae</taxon>
        <taxon>Chelatococcus</taxon>
    </lineage>
</organism>
<dbReference type="Pfam" id="PF13489">
    <property type="entry name" value="Methyltransf_23"/>
    <property type="match status" value="1"/>
</dbReference>
<keyword evidence="2" id="KW-1185">Reference proteome</keyword>
<gene>
    <name evidence="1" type="ORF">GCM10010994_04180</name>
</gene>
<protein>
    <recommendedName>
        <fullName evidence="3">SAM-dependent methyltransferase</fullName>
    </recommendedName>
</protein>
<comment type="caution">
    <text evidence="1">The sequence shown here is derived from an EMBL/GenBank/DDBJ whole genome shotgun (WGS) entry which is preliminary data.</text>
</comment>
<proteinExistence type="predicted"/>
<dbReference type="SUPFAM" id="SSF53335">
    <property type="entry name" value="S-adenosyl-L-methionine-dependent methyltransferases"/>
    <property type="match status" value="1"/>
</dbReference>
<dbReference type="Proteomes" id="UP000637002">
    <property type="component" value="Unassembled WGS sequence"/>
</dbReference>
<dbReference type="InterPro" id="IPR029063">
    <property type="entry name" value="SAM-dependent_MTases_sf"/>
</dbReference>
<dbReference type="RefSeq" id="WP_188607452.1">
    <property type="nucleotide sequence ID" value="NZ_BMGG01000001.1"/>
</dbReference>
<evidence type="ECO:0000313" key="1">
    <source>
        <dbReference type="EMBL" id="GGC48178.1"/>
    </source>
</evidence>
<reference evidence="1" key="1">
    <citation type="journal article" date="2014" name="Int. J. Syst. Evol. Microbiol.">
        <title>Complete genome sequence of Corynebacterium casei LMG S-19264T (=DSM 44701T), isolated from a smear-ripened cheese.</title>
        <authorList>
            <consortium name="US DOE Joint Genome Institute (JGI-PGF)"/>
            <person name="Walter F."/>
            <person name="Albersmeier A."/>
            <person name="Kalinowski J."/>
            <person name="Ruckert C."/>
        </authorList>
    </citation>
    <scope>NUCLEOTIDE SEQUENCE</scope>
    <source>
        <strain evidence="1">CGMCC 1.12919</strain>
    </source>
</reference>
<dbReference type="CDD" id="cd02440">
    <property type="entry name" value="AdoMet_MTases"/>
    <property type="match status" value="1"/>
</dbReference>
<evidence type="ECO:0000313" key="2">
    <source>
        <dbReference type="Proteomes" id="UP000637002"/>
    </source>
</evidence>
<sequence>MSTAHDARFWDRTSRSYARSKITDAAGYERTLGRTRELLKPDDRVLELGCGTGTTAFRLADGVAHYLATDFSSRMIAIAQAKRAEAPIPALAFQTATADQLAAAAATFSAVLAFNYLHLVRDVPGTLRHIQALLAPGGFFITKTPCLADMNALLRLAVMPAMRALGRAPHVSVFGVDELRRLMADAAFDVLSTEHHASTDRDKRHYIVARRR</sequence>